<comment type="similarity">
    <text evidence="2">Belongs to the MscS (TC 1.A.23) family.</text>
</comment>
<dbReference type="InterPro" id="IPR023408">
    <property type="entry name" value="MscS_beta-dom_sf"/>
</dbReference>
<proteinExistence type="inferred from homology"/>
<dbReference type="PANTHER" id="PTHR30566:SF5">
    <property type="entry name" value="MECHANOSENSITIVE ION CHANNEL PROTEIN 1, MITOCHONDRIAL-RELATED"/>
    <property type="match status" value="1"/>
</dbReference>
<evidence type="ECO:0000256" key="8">
    <source>
        <dbReference type="SAM" id="Phobius"/>
    </source>
</evidence>
<dbReference type="Proteomes" id="UP000671879">
    <property type="component" value="Chromosome"/>
</dbReference>
<evidence type="ECO:0000256" key="1">
    <source>
        <dbReference type="ARBA" id="ARBA00004651"/>
    </source>
</evidence>
<dbReference type="KEGG" id="aram:KAR29_07115"/>
<dbReference type="InterPro" id="IPR011066">
    <property type="entry name" value="MscS_channel_C_sf"/>
</dbReference>
<evidence type="ECO:0000256" key="6">
    <source>
        <dbReference type="ARBA" id="ARBA00023136"/>
    </source>
</evidence>
<feature type="domain" description="Mechanosensitive ion channel MscS" evidence="9">
    <location>
        <begin position="258"/>
        <end position="324"/>
    </location>
</feature>
<keyword evidence="4 8" id="KW-0812">Transmembrane</keyword>
<dbReference type="InterPro" id="IPR010920">
    <property type="entry name" value="LSM_dom_sf"/>
</dbReference>
<evidence type="ECO:0000256" key="7">
    <source>
        <dbReference type="SAM" id="MobiDB-lite"/>
    </source>
</evidence>
<dbReference type="SUPFAM" id="SSF82861">
    <property type="entry name" value="Mechanosensitive channel protein MscS (YggB), transmembrane region"/>
    <property type="match status" value="1"/>
</dbReference>
<dbReference type="SUPFAM" id="SSF82689">
    <property type="entry name" value="Mechanosensitive channel protein MscS (YggB), C-terminal domain"/>
    <property type="match status" value="1"/>
</dbReference>
<dbReference type="GO" id="GO:0005886">
    <property type="term" value="C:plasma membrane"/>
    <property type="evidence" value="ECO:0007669"/>
    <property type="project" value="UniProtKB-SubCell"/>
</dbReference>
<comment type="subcellular location">
    <subcellularLocation>
        <location evidence="1">Cell membrane</location>
        <topology evidence="1">Multi-pass membrane protein</topology>
    </subcellularLocation>
</comment>
<feature type="domain" description="Mechanosensitive ion channel MscS C-terminal" evidence="10">
    <location>
        <begin position="331"/>
        <end position="416"/>
    </location>
</feature>
<evidence type="ECO:0000259" key="10">
    <source>
        <dbReference type="Pfam" id="PF21082"/>
    </source>
</evidence>
<dbReference type="RefSeq" id="WP_274372329.1">
    <property type="nucleotide sequence ID" value="NZ_CP072943.1"/>
</dbReference>
<dbReference type="InterPro" id="IPR006685">
    <property type="entry name" value="MscS_channel_2nd"/>
</dbReference>
<keyword evidence="6 8" id="KW-0472">Membrane</keyword>
<gene>
    <name evidence="11" type="ORF">KAR29_07115</name>
</gene>
<dbReference type="Pfam" id="PF00924">
    <property type="entry name" value="MS_channel_2nd"/>
    <property type="match status" value="1"/>
</dbReference>
<feature type="transmembrane region" description="Helical" evidence="8">
    <location>
        <begin position="165"/>
        <end position="191"/>
    </location>
</feature>
<dbReference type="AlphaFoldDB" id="A0A9Q7A472"/>
<evidence type="ECO:0000256" key="4">
    <source>
        <dbReference type="ARBA" id="ARBA00022692"/>
    </source>
</evidence>
<dbReference type="InterPro" id="IPR049278">
    <property type="entry name" value="MS_channel_C"/>
</dbReference>
<evidence type="ECO:0000259" key="9">
    <source>
        <dbReference type="Pfam" id="PF00924"/>
    </source>
</evidence>
<feature type="transmembrane region" description="Helical" evidence="8">
    <location>
        <begin position="236"/>
        <end position="255"/>
    </location>
</feature>
<accession>A0A9Q7A472</accession>
<feature type="transmembrane region" description="Helical" evidence="8">
    <location>
        <begin position="212"/>
        <end position="230"/>
    </location>
</feature>
<keyword evidence="5 8" id="KW-1133">Transmembrane helix</keyword>
<name>A0A9Q7A472_9BACT</name>
<dbReference type="Gene3D" id="2.30.30.60">
    <property type="match status" value="1"/>
</dbReference>
<dbReference type="EMBL" id="CP072943">
    <property type="protein sequence ID" value="QTX31185.1"/>
    <property type="molecule type" value="Genomic_DNA"/>
</dbReference>
<feature type="compositionally biased region" description="Basic and acidic residues" evidence="7">
    <location>
        <begin position="431"/>
        <end position="450"/>
    </location>
</feature>
<dbReference type="Pfam" id="PF21082">
    <property type="entry name" value="MS_channel_3rd"/>
    <property type="match status" value="1"/>
</dbReference>
<dbReference type="Gene3D" id="1.10.287.1260">
    <property type="match status" value="1"/>
</dbReference>
<feature type="region of interest" description="Disordered" evidence="7">
    <location>
        <begin position="429"/>
        <end position="477"/>
    </location>
</feature>
<feature type="transmembrane region" description="Helical" evidence="8">
    <location>
        <begin position="94"/>
        <end position="120"/>
    </location>
</feature>
<evidence type="ECO:0000313" key="12">
    <source>
        <dbReference type="Proteomes" id="UP000671879"/>
    </source>
</evidence>
<keyword evidence="12" id="KW-1185">Reference proteome</keyword>
<evidence type="ECO:0000313" key="11">
    <source>
        <dbReference type="EMBL" id="QTX31185.1"/>
    </source>
</evidence>
<evidence type="ECO:0000256" key="3">
    <source>
        <dbReference type="ARBA" id="ARBA00022475"/>
    </source>
</evidence>
<keyword evidence="3" id="KW-1003">Cell membrane</keyword>
<dbReference type="Gene3D" id="3.30.70.100">
    <property type="match status" value="1"/>
</dbReference>
<dbReference type="InterPro" id="IPR011014">
    <property type="entry name" value="MscS_channel_TM-2"/>
</dbReference>
<protein>
    <submittedName>
        <fullName evidence="11">Mechanosensitive ion channel family protein</fullName>
    </submittedName>
</protein>
<feature type="transmembrane region" description="Helical" evidence="8">
    <location>
        <begin position="132"/>
        <end position="153"/>
    </location>
</feature>
<dbReference type="PANTHER" id="PTHR30566">
    <property type="entry name" value="YNAI-RELATED MECHANOSENSITIVE ION CHANNEL"/>
    <property type="match status" value="1"/>
</dbReference>
<sequence length="477" mass="53344">MRQWRIPKTEITIRRVDNGDREGQFLFSAETVAQLETFYGRVRHLPYRPGVIGGFFEWYSLSPGNLLPPRWLLSLVRFSELPSWLVREIWDQTIWQWLALFLTLLVTVKAIIFAGGLYRAKMRGKAAALRQRALRILFMLLAVGILTAAAYVIDDVVNITGRALLVVVGFLVGLRLLFWACLVFQGCNFLAELFVLSPRIDSRGIDGSMVRTMANLIGIFLSLSLFFYGAGQLGVSIVPVITGLGVVGLALSLAAKPTVENVIGGLTLFADRPVRVGDFCRFGGTSGTVVEIGLRSTRIQGLDRTVTSIPNAEFSQLQLVNVSRRDYILLETTLGLRYETTLDQLRWVLARLREMLLAHPEVHDFPEARVRFVGFNAYSLDISVRAYIATSDLDVFLAVQEDILFRIGEIVDQAGTAFAFPSNTTYVTRDAAPERKRREEVEEEFRKESDGVGASTPGTIEEQQDHAPFESQETSEP</sequence>
<evidence type="ECO:0000256" key="2">
    <source>
        <dbReference type="ARBA" id="ARBA00008017"/>
    </source>
</evidence>
<evidence type="ECO:0000256" key="5">
    <source>
        <dbReference type="ARBA" id="ARBA00022989"/>
    </source>
</evidence>
<reference evidence="12" key="1">
    <citation type="submission" date="2021-04" db="EMBL/GenBank/DDBJ databases">
        <title>A novel Synergistetes isolate from a pyrite-forming mixed culture.</title>
        <authorList>
            <person name="Bunk B."/>
            <person name="Sproer C."/>
            <person name="Spring S."/>
            <person name="Pester M."/>
        </authorList>
    </citation>
    <scope>NUCLEOTIDE SEQUENCE [LARGE SCALE GENOMIC DNA]</scope>
    <source>
        <strain evidence="12">J.5.4.2-T.3.5.2</strain>
    </source>
</reference>
<organism evidence="11 12">
    <name type="scientific">Aminithiophilus ramosus</name>
    <dbReference type="NCBI Taxonomy" id="3029084"/>
    <lineage>
        <taxon>Bacteria</taxon>
        <taxon>Thermotogati</taxon>
        <taxon>Synergistota</taxon>
        <taxon>Synergistia</taxon>
        <taxon>Synergistales</taxon>
        <taxon>Aminithiophilaceae</taxon>
        <taxon>Aminithiophilus</taxon>
    </lineage>
</organism>
<dbReference type="SUPFAM" id="SSF50182">
    <property type="entry name" value="Sm-like ribonucleoproteins"/>
    <property type="match status" value="1"/>
</dbReference>
<dbReference type="GO" id="GO:0055085">
    <property type="term" value="P:transmembrane transport"/>
    <property type="evidence" value="ECO:0007669"/>
    <property type="project" value="InterPro"/>
</dbReference>